<evidence type="ECO:0000313" key="5">
    <source>
        <dbReference type="Proteomes" id="UP000007177"/>
    </source>
</evidence>
<dbReference type="HOGENOM" id="CLU_917102_0_0_9"/>
<keyword evidence="1" id="KW-0812">Transmembrane</keyword>
<dbReference type="eggNOG" id="COG1501">
    <property type="taxonomic scope" value="Bacteria"/>
</dbReference>
<accession>H6LK95</accession>
<name>H6LK95_ACEWD</name>
<organism evidence="4 5">
    <name type="scientific">Acetobacterium woodii (strain ATCC 29683 / DSM 1030 / JCM 2381 / KCTC 1655 / WB1)</name>
    <dbReference type="NCBI Taxonomy" id="931626"/>
    <lineage>
        <taxon>Bacteria</taxon>
        <taxon>Bacillati</taxon>
        <taxon>Bacillota</taxon>
        <taxon>Clostridia</taxon>
        <taxon>Eubacteriales</taxon>
        <taxon>Eubacteriaceae</taxon>
        <taxon>Acetobacterium</taxon>
    </lineage>
</organism>
<feature type="transmembrane region" description="Helical" evidence="1">
    <location>
        <begin position="63"/>
        <end position="85"/>
    </location>
</feature>
<keyword evidence="1" id="KW-0472">Membrane</keyword>
<dbReference type="RefSeq" id="WP_014357611.1">
    <property type="nucleotide sequence ID" value="NC_016894.1"/>
</dbReference>
<reference evidence="5" key="1">
    <citation type="submission" date="2011-07" db="EMBL/GenBank/DDBJ databases">
        <title>Complete genome sequence of Acetobacterium woodii.</title>
        <authorList>
            <person name="Poehlein A."/>
            <person name="Schmidt S."/>
            <person name="Kaster A.-K."/>
            <person name="Goenrich M."/>
            <person name="Vollmers J."/>
            <person name="Thuermer A."/>
            <person name="Gottschalk G."/>
            <person name="Thauer R.K."/>
            <person name="Daniel R."/>
            <person name="Mueller V."/>
        </authorList>
    </citation>
    <scope>NUCLEOTIDE SEQUENCE [LARGE SCALE GENOMIC DNA]</scope>
    <source>
        <strain evidence="5">ATCC 29683 / DSM 1030 / JCM 2381 / KCTC 1655 / WB1</strain>
    </source>
</reference>
<evidence type="ECO:0000256" key="1">
    <source>
        <dbReference type="SAM" id="Phobius"/>
    </source>
</evidence>
<dbReference type="Pfam" id="PF13240">
    <property type="entry name" value="Zn_Ribbon_1"/>
    <property type="match status" value="1"/>
</dbReference>
<evidence type="ECO:0000259" key="2">
    <source>
        <dbReference type="Pfam" id="PF13240"/>
    </source>
</evidence>
<feature type="domain" description="Zinc-ribbon" evidence="2">
    <location>
        <begin position="6"/>
        <end position="26"/>
    </location>
</feature>
<dbReference type="KEGG" id="awo:Awo_c32870"/>
<evidence type="ECO:0000259" key="3">
    <source>
        <dbReference type="Pfam" id="PF13290"/>
    </source>
</evidence>
<dbReference type="OrthoDB" id="9802197at2"/>
<dbReference type="Proteomes" id="UP000007177">
    <property type="component" value="Chromosome"/>
</dbReference>
<dbReference type="Pfam" id="PF13290">
    <property type="entry name" value="CHB_HEX_C_1"/>
    <property type="match status" value="1"/>
</dbReference>
<proteinExistence type="predicted"/>
<sequence length="303" mass="33138">MNELKFCPKCGAKIENTERFCGECGFDTETMDYSDETVQNNEIEPKTNFLQQRETQKKSSKTAIIIISAIVVSIALIGGLLFWWFGQGHTLFNKTVSSGVDKNAENQVIIEPPSYSLNAGSYTSEQVVEISKPNGEDIQVYFTIDGSDPTAKSSKYESPIVLKTNTTLKSRAIDKNGNQSEIKTIAYTIAIEQSATQEQTNINPTVESSDAAERTQFENNIEGTWKMTESSGFVLYYQFKNGNLIVTDGGSDYVNSAYTFTIVPGNNGTIGSVTAGGHTLAIDCNPLGDSAIYINGTYAAFFQ</sequence>
<feature type="domain" description="GH29D-like beta-sandwich" evidence="3">
    <location>
        <begin position="118"/>
        <end position="184"/>
    </location>
</feature>
<dbReference type="InterPro" id="IPR026870">
    <property type="entry name" value="Zinc_ribbon_dom"/>
</dbReference>
<dbReference type="STRING" id="931626.Awo_c32870"/>
<keyword evidence="5" id="KW-1185">Reference proteome</keyword>
<keyword evidence="1" id="KW-1133">Transmembrane helix</keyword>
<dbReference type="EMBL" id="CP002987">
    <property type="protein sequence ID" value="AFA50015.1"/>
    <property type="molecule type" value="Genomic_DNA"/>
</dbReference>
<protein>
    <submittedName>
        <fullName evidence="4">Uncharacterized protein</fullName>
    </submittedName>
</protein>
<evidence type="ECO:0000313" key="4">
    <source>
        <dbReference type="EMBL" id="AFA50015.1"/>
    </source>
</evidence>
<dbReference type="AlphaFoldDB" id="H6LK95"/>
<gene>
    <name evidence="4" type="ordered locus">Awo_c32870</name>
</gene>
<reference evidence="4 5" key="2">
    <citation type="journal article" date="2012" name="PLoS ONE">
        <title>An ancient pathway combining carbon dioxide fixation with the generation and utilization of a sodium ion gradient for ATP synthesis.</title>
        <authorList>
            <person name="Poehlein A."/>
            <person name="Schmidt S."/>
            <person name="Kaster A.K."/>
            <person name="Goenrich M."/>
            <person name="Vollmers J."/>
            <person name="Thurmer A."/>
            <person name="Bertsch J."/>
            <person name="Schuchmann K."/>
            <person name="Voigt B."/>
            <person name="Hecker M."/>
            <person name="Daniel R."/>
            <person name="Thauer R.K."/>
            <person name="Gottschalk G."/>
            <person name="Muller V."/>
        </authorList>
    </citation>
    <scope>NUCLEOTIDE SEQUENCE [LARGE SCALE GENOMIC DNA]</scope>
    <source>
        <strain evidence="5">ATCC 29683 / DSM 1030 / JCM 2381 / KCTC 1655 / WB1</strain>
    </source>
</reference>
<dbReference type="InterPro" id="IPR059177">
    <property type="entry name" value="GH29D-like_dom"/>
</dbReference>